<name>A0A2T9XZD1_9FUNG</name>
<dbReference type="GO" id="GO:0017025">
    <property type="term" value="F:TBP-class protein binding"/>
    <property type="evidence" value="ECO:0007669"/>
    <property type="project" value="InterPro"/>
</dbReference>
<feature type="region of interest" description="Disordered" evidence="3">
    <location>
        <begin position="423"/>
        <end position="450"/>
    </location>
</feature>
<sequence length="708" mass="81186">MENPGSFLQNHSFSPQKLKESTNSPKANRKDKPPVDYNIIHNPYTTPLNKSFNTMYSPESFSIPKNYSPDTFQIPQGFSQPTNSYKNDTKNIIYKNHPPHLNEYNAFHNSQNSLSENFSVRRLLFNEKEGVEPDMWKQETGWGPPNNFQKLHTVADQPLFNSNKRKDRYESNDNQLYHDFYPSKFLHEYREHTTSTRNKNSYSYNSFHSNYRFKKNTNNQDKIEIFTEQAPLLLPTAIGFHSRDYIGNSGTIEPDKCSPIDNFQTPSFPQCYPNFKKSKPNEQSSHLKDSQYNHFSFNDSFTNNPPLYDLEALRKDSFLDNHLRKLPSLQSSSSSRNTDTKNVMSVNNLISFDSPQHKEYSIPALVLSETSPKVSESFDSENNNFNPVIPAKIDLPEQLHSSKTHTDYLLLDTLAEAASIVGDLKSSPESTPEKQSEEENEVEKLTQDDSVRKDDSLEDINWKSLHIPEDAFDEAVNLYDKVKLNKMVQSRRPFRKRTSIIASLLFIICRNRGYPRTFAEICNACKVSKRDIGMYYKLMKKVLEPEMTKASSAKPEEFVRRWCKLLEMPAFVCKAAIKIYYSIDELNLVSGKCPIGVSAACIWVVIWSTRQFDALAKIDFIIPEDTMVNTLGIPILPGVSSSDYYYLEPETTTNTSLTNMKYSIPVDCTQKDVCRVASVAPATLTTVLKIILPKLHLLLPSDFLELFS</sequence>
<dbReference type="Pfam" id="PF00382">
    <property type="entry name" value="TFIIB"/>
    <property type="match status" value="2"/>
</dbReference>
<evidence type="ECO:0000256" key="3">
    <source>
        <dbReference type="SAM" id="MobiDB-lite"/>
    </source>
</evidence>
<comment type="caution">
    <text evidence="5">The sequence shown here is derived from an EMBL/GenBank/DDBJ whole genome shotgun (WGS) entry which is preliminary data.</text>
</comment>
<dbReference type="GO" id="GO:0097550">
    <property type="term" value="C:transcription preinitiation complex"/>
    <property type="evidence" value="ECO:0007669"/>
    <property type="project" value="TreeGrafter"/>
</dbReference>
<dbReference type="PANTHER" id="PTHR11618">
    <property type="entry name" value="TRANSCRIPTION INITIATION FACTOR IIB-RELATED"/>
    <property type="match status" value="1"/>
</dbReference>
<proteinExistence type="predicted"/>
<evidence type="ECO:0000256" key="1">
    <source>
        <dbReference type="ARBA" id="ARBA00023015"/>
    </source>
</evidence>
<dbReference type="EMBL" id="MBFT01001082">
    <property type="protein sequence ID" value="PVU85459.1"/>
    <property type="molecule type" value="Genomic_DNA"/>
</dbReference>
<reference evidence="5 7" key="1">
    <citation type="journal article" date="2018" name="MBio">
        <title>Comparative Genomics Reveals the Core Gene Toolbox for the Fungus-Insect Symbiosis.</title>
        <authorList>
            <person name="Wang Y."/>
            <person name="Stata M."/>
            <person name="Wang W."/>
            <person name="Stajich J.E."/>
            <person name="White M.M."/>
            <person name="Moncalvo J.M."/>
        </authorList>
    </citation>
    <scope>NUCLEOTIDE SEQUENCE [LARGE SCALE GENOMIC DNA]</scope>
    <source>
        <strain evidence="5 7">AUS-77-4</strain>
    </source>
</reference>
<organism evidence="5 7">
    <name type="scientific">Furculomyces boomerangus</name>
    <dbReference type="NCBI Taxonomy" id="61424"/>
    <lineage>
        <taxon>Eukaryota</taxon>
        <taxon>Fungi</taxon>
        <taxon>Fungi incertae sedis</taxon>
        <taxon>Zoopagomycota</taxon>
        <taxon>Kickxellomycotina</taxon>
        <taxon>Harpellomycetes</taxon>
        <taxon>Harpellales</taxon>
        <taxon>Harpellaceae</taxon>
        <taxon>Furculomyces</taxon>
    </lineage>
</organism>
<evidence type="ECO:0000313" key="7">
    <source>
        <dbReference type="Proteomes" id="UP000245699"/>
    </source>
</evidence>
<dbReference type="EMBL" id="MBFT01000841">
    <property type="protein sequence ID" value="PVU86827.1"/>
    <property type="molecule type" value="Genomic_DNA"/>
</dbReference>
<dbReference type="Proteomes" id="UP000245699">
    <property type="component" value="Unassembled WGS sequence"/>
</dbReference>
<feature type="compositionally biased region" description="Basic and acidic residues" evidence="3">
    <location>
        <begin position="431"/>
        <end position="450"/>
    </location>
</feature>
<dbReference type="InterPro" id="IPR036915">
    <property type="entry name" value="Cyclin-like_sf"/>
</dbReference>
<dbReference type="STRING" id="61424.A0A2T9XZD1"/>
<protein>
    <recommendedName>
        <fullName evidence="4">Transcription factor TFIIB cyclin-like domain-containing protein</fullName>
    </recommendedName>
</protein>
<keyword evidence="2" id="KW-0804">Transcription</keyword>
<dbReference type="GO" id="GO:0005634">
    <property type="term" value="C:nucleus"/>
    <property type="evidence" value="ECO:0007669"/>
    <property type="project" value="TreeGrafter"/>
</dbReference>
<dbReference type="PRINTS" id="PR00685">
    <property type="entry name" value="TIFACTORIIB"/>
</dbReference>
<dbReference type="Gene3D" id="1.10.472.10">
    <property type="entry name" value="Cyclin-like"/>
    <property type="match status" value="2"/>
</dbReference>
<keyword evidence="1" id="KW-0805">Transcription regulation</keyword>
<dbReference type="InterPro" id="IPR000812">
    <property type="entry name" value="TFIIB"/>
</dbReference>
<dbReference type="GO" id="GO:0070897">
    <property type="term" value="P:transcription preinitiation complex assembly"/>
    <property type="evidence" value="ECO:0007669"/>
    <property type="project" value="InterPro"/>
</dbReference>
<evidence type="ECO:0000256" key="2">
    <source>
        <dbReference type="ARBA" id="ARBA00023163"/>
    </source>
</evidence>
<feature type="domain" description="Transcription factor TFIIB cyclin-like" evidence="4">
    <location>
        <begin position="549"/>
        <end position="605"/>
    </location>
</feature>
<feature type="compositionally biased region" description="Polar residues" evidence="3">
    <location>
        <begin position="1"/>
        <end position="26"/>
    </location>
</feature>
<evidence type="ECO:0000259" key="4">
    <source>
        <dbReference type="Pfam" id="PF00382"/>
    </source>
</evidence>
<dbReference type="InterPro" id="IPR013150">
    <property type="entry name" value="TFIIB_cyclin"/>
</dbReference>
<dbReference type="PANTHER" id="PTHR11618:SF13">
    <property type="entry name" value="TRANSCRIPTION INITIATION FACTOR IIB"/>
    <property type="match status" value="1"/>
</dbReference>
<evidence type="ECO:0000313" key="5">
    <source>
        <dbReference type="EMBL" id="PVU85459.1"/>
    </source>
</evidence>
<dbReference type="CDD" id="cd00043">
    <property type="entry name" value="CYCLIN_SF"/>
    <property type="match status" value="1"/>
</dbReference>
<keyword evidence="7" id="KW-1185">Reference proteome</keyword>
<evidence type="ECO:0000313" key="6">
    <source>
        <dbReference type="EMBL" id="PVU86827.1"/>
    </source>
</evidence>
<feature type="region of interest" description="Disordered" evidence="3">
    <location>
        <begin position="1"/>
        <end position="37"/>
    </location>
</feature>
<dbReference type="OrthoDB" id="25790at2759"/>
<gene>
    <name evidence="6" type="ORF">BB559_006386</name>
    <name evidence="5" type="ORF">BB559_007015</name>
</gene>
<feature type="domain" description="Transcription factor TFIIB cyclin-like" evidence="4">
    <location>
        <begin position="464"/>
        <end position="541"/>
    </location>
</feature>
<dbReference type="AlphaFoldDB" id="A0A2T9XZD1"/>
<accession>A0A2T9XZD1</accession>
<dbReference type="SUPFAM" id="SSF47954">
    <property type="entry name" value="Cyclin-like"/>
    <property type="match status" value="2"/>
</dbReference>